<dbReference type="AlphaFoldDB" id="A0AAD6YCL0"/>
<keyword evidence="2" id="KW-1185">Reference proteome</keyword>
<protein>
    <recommendedName>
        <fullName evidence="3">F-box domain-containing protein</fullName>
    </recommendedName>
</protein>
<dbReference type="SUPFAM" id="SSF52047">
    <property type="entry name" value="RNI-like"/>
    <property type="match status" value="1"/>
</dbReference>
<accession>A0AAD6YCL0</accession>
<dbReference type="Proteomes" id="UP001219525">
    <property type="component" value="Unassembled WGS sequence"/>
</dbReference>
<evidence type="ECO:0000313" key="1">
    <source>
        <dbReference type="EMBL" id="KAJ7209205.1"/>
    </source>
</evidence>
<gene>
    <name evidence="1" type="ORF">GGX14DRAFT_566392</name>
</gene>
<reference evidence="1" key="1">
    <citation type="submission" date="2023-03" db="EMBL/GenBank/DDBJ databases">
        <title>Massive genome expansion in bonnet fungi (Mycena s.s.) driven by repeated elements and novel gene families across ecological guilds.</title>
        <authorList>
            <consortium name="Lawrence Berkeley National Laboratory"/>
            <person name="Harder C.B."/>
            <person name="Miyauchi S."/>
            <person name="Viragh M."/>
            <person name="Kuo A."/>
            <person name="Thoen E."/>
            <person name="Andreopoulos B."/>
            <person name="Lu D."/>
            <person name="Skrede I."/>
            <person name="Drula E."/>
            <person name="Henrissat B."/>
            <person name="Morin E."/>
            <person name="Kohler A."/>
            <person name="Barry K."/>
            <person name="LaButti K."/>
            <person name="Morin E."/>
            <person name="Salamov A."/>
            <person name="Lipzen A."/>
            <person name="Mereny Z."/>
            <person name="Hegedus B."/>
            <person name="Baldrian P."/>
            <person name="Stursova M."/>
            <person name="Weitz H."/>
            <person name="Taylor A."/>
            <person name="Grigoriev I.V."/>
            <person name="Nagy L.G."/>
            <person name="Martin F."/>
            <person name="Kauserud H."/>
        </authorList>
    </citation>
    <scope>NUCLEOTIDE SEQUENCE</scope>
    <source>
        <strain evidence="1">9144</strain>
    </source>
</reference>
<comment type="caution">
    <text evidence="1">The sequence shown here is derived from an EMBL/GenBank/DDBJ whole genome shotgun (WGS) entry which is preliminary data.</text>
</comment>
<dbReference type="InterPro" id="IPR032675">
    <property type="entry name" value="LRR_dom_sf"/>
</dbReference>
<evidence type="ECO:0000313" key="2">
    <source>
        <dbReference type="Proteomes" id="UP001219525"/>
    </source>
</evidence>
<dbReference type="Gene3D" id="3.80.10.10">
    <property type="entry name" value="Ribonuclease Inhibitor"/>
    <property type="match status" value="1"/>
</dbReference>
<dbReference type="EMBL" id="JARJCW010000031">
    <property type="protein sequence ID" value="KAJ7209205.1"/>
    <property type="molecule type" value="Genomic_DNA"/>
</dbReference>
<proteinExistence type="predicted"/>
<name>A0AAD6YCL0_9AGAR</name>
<organism evidence="1 2">
    <name type="scientific">Mycena pura</name>
    <dbReference type="NCBI Taxonomy" id="153505"/>
    <lineage>
        <taxon>Eukaryota</taxon>
        <taxon>Fungi</taxon>
        <taxon>Dikarya</taxon>
        <taxon>Basidiomycota</taxon>
        <taxon>Agaricomycotina</taxon>
        <taxon>Agaricomycetes</taxon>
        <taxon>Agaricomycetidae</taxon>
        <taxon>Agaricales</taxon>
        <taxon>Marasmiineae</taxon>
        <taxon>Mycenaceae</taxon>
        <taxon>Mycena</taxon>
    </lineage>
</organism>
<sequence length="503" mass="56268">MDKTLHILEIQNTIFSHLDPGDFIGPAALTLKSLAALARTCKSFQRPALEALWRLQTDLVPAVQLFPDDVWDVGSYVGKKSFLKFRRPLVPTDWERPLVYWKLIKAFRIFEFDEWMISPDVCETLRNSCPTPLLFPNVREVSWFESASLLPLFSMLLSPRLKSVGLLPGGSSEFLSILSTLGEYSDLTHVDLRGQWYGLPPDVLESISAFILKLRRLESLRLPEANGAIIMHLARLPYLKSLVVDAAVRFSPAILRNSSDTRFPSLRTLNLWAVSLDHSVAIVEAVAEPALTSLNLVFNAGTPDAQAITRLYTAITSNRDHSALRYLRLEDGRTSIIGAPSPDQCIVPTETLAILFAFTNLTTIILKPFHGLELDDETMLRIARTWRRVEELRLAGPARVTLAGIHSLARHCPDLRVLETFLDASSVPVLDEIHPQTRLTVLVPNDSPISSPAAVATFLSSVFPGLQDIEVVLPDNRTRRLWNKVDHFLKAGTEFAHDDDESE</sequence>
<evidence type="ECO:0008006" key="3">
    <source>
        <dbReference type="Google" id="ProtNLM"/>
    </source>
</evidence>